<organism evidence="1 2">
    <name type="scientific">Candidatus Cryosericum septentrionale</name>
    <dbReference type="NCBI Taxonomy" id="2290913"/>
    <lineage>
        <taxon>Bacteria</taxon>
        <taxon>Pseudomonadati</taxon>
        <taxon>Caldisericota/Cryosericota group</taxon>
        <taxon>Candidatus Cryosericota</taxon>
        <taxon>Candidatus Cryosericia</taxon>
        <taxon>Candidatus Cryosericales</taxon>
        <taxon>Candidatus Cryosericaceae</taxon>
        <taxon>Candidatus Cryosericum</taxon>
    </lineage>
</organism>
<proteinExistence type="predicted"/>
<accession>A0A398DXW7</accession>
<comment type="caution">
    <text evidence="1">The sequence shown here is derived from an EMBL/GenBank/DDBJ whole genome shotgun (WGS) entry which is preliminary data.</text>
</comment>
<sequence>MYDTAQTPCARMLTREDVAEHTKEHLQATCAALDMTTLLHEIFLCQDRLDEIARRRQPLLIKKRGSYASIAGEFTT</sequence>
<reference evidence="1 2" key="1">
    <citation type="submission" date="2018-09" db="EMBL/GenBank/DDBJ databases">
        <title>Discovery and Ecogenomic Context for Candidatus Cryosericales, a Global Caldiserica Order Active in Thawing Permafrost.</title>
        <authorList>
            <person name="Martinez M.A."/>
            <person name="Woodcroft B.J."/>
            <person name="Ignacio Espinoza J.C."/>
            <person name="Zayed A."/>
            <person name="Singleton C.M."/>
            <person name="Boyd J."/>
            <person name="Li Y.-F."/>
            <person name="Purvine S."/>
            <person name="Maughan H."/>
            <person name="Hodgkins S.B."/>
            <person name="Anderson D."/>
            <person name="Sederholm M."/>
            <person name="Temperton B."/>
            <person name="Saleska S.R."/>
            <person name="Tyson G.W."/>
            <person name="Rich V.I."/>
        </authorList>
    </citation>
    <scope>NUCLEOTIDE SEQUENCE [LARGE SCALE GENOMIC DNA]</scope>
    <source>
        <strain evidence="1 2">SMC1</strain>
    </source>
</reference>
<evidence type="ECO:0000313" key="2">
    <source>
        <dbReference type="Proteomes" id="UP000266113"/>
    </source>
</evidence>
<dbReference type="Proteomes" id="UP000266113">
    <property type="component" value="Unassembled WGS sequence"/>
</dbReference>
<gene>
    <name evidence="1" type="ORF">SMC1_05230</name>
</gene>
<keyword evidence="2" id="KW-1185">Reference proteome</keyword>
<protein>
    <submittedName>
        <fullName evidence="1">Uncharacterized protein</fullName>
    </submittedName>
</protein>
<dbReference type="EMBL" id="QXIY01000020">
    <property type="protein sequence ID" value="RIE16737.1"/>
    <property type="molecule type" value="Genomic_DNA"/>
</dbReference>
<evidence type="ECO:0000313" key="1">
    <source>
        <dbReference type="EMBL" id="RIE16737.1"/>
    </source>
</evidence>
<name>A0A398DXW7_9BACT</name>
<dbReference type="AlphaFoldDB" id="A0A398DXW7"/>